<feature type="transmembrane region" description="Helical" evidence="5">
    <location>
        <begin position="931"/>
        <end position="951"/>
    </location>
</feature>
<feature type="transmembrane region" description="Helical" evidence="5">
    <location>
        <begin position="1194"/>
        <end position="1216"/>
    </location>
</feature>
<accession>A0A9Q1CQF4</accession>
<dbReference type="SMART" id="SM01411">
    <property type="entry name" value="Ephrin_rec_like"/>
    <property type="match status" value="2"/>
</dbReference>
<dbReference type="PANTHER" id="PTHR45712">
    <property type="entry name" value="AGAP008170-PA"/>
    <property type="match status" value="1"/>
</dbReference>
<keyword evidence="4" id="KW-0325">Glycoprotein</keyword>
<dbReference type="OrthoDB" id="6363818at2759"/>
<dbReference type="GO" id="GO:0005615">
    <property type="term" value="C:extracellular space"/>
    <property type="evidence" value="ECO:0007669"/>
    <property type="project" value="TreeGrafter"/>
</dbReference>
<feature type="transmembrane region" description="Helical" evidence="5">
    <location>
        <begin position="1134"/>
        <end position="1152"/>
    </location>
</feature>
<evidence type="ECO:0000313" key="8">
    <source>
        <dbReference type="EMBL" id="KAJ8049488.1"/>
    </source>
</evidence>
<keyword evidence="9" id="KW-1185">Reference proteome</keyword>
<gene>
    <name evidence="8" type="ORF">HOLleu_02255</name>
</gene>
<dbReference type="InterPro" id="IPR032675">
    <property type="entry name" value="LRR_dom_sf"/>
</dbReference>
<dbReference type="PANTHER" id="PTHR45712:SF22">
    <property type="entry name" value="INSULIN-LIKE GROWTH FACTOR-BINDING PROTEIN COMPLEX ACID LABILE SUBUNIT"/>
    <property type="match status" value="1"/>
</dbReference>
<dbReference type="Gene3D" id="3.80.10.10">
    <property type="entry name" value="Ribonuclease Inhibitor"/>
    <property type="match status" value="5"/>
</dbReference>
<feature type="transmembrane region" description="Helical" evidence="5">
    <location>
        <begin position="1164"/>
        <end position="1182"/>
    </location>
</feature>
<dbReference type="InterPro" id="IPR009030">
    <property type="entry name" value="Growth_fac_rcpt_cys_sf"/>
</dbReference>
<evidence type="ECO:0000256" key="1">
    <source>
        <dbReference type="ARBA" id="ARBA00022614"/>
    </source>
</evidence>
<keyword evidence="2 6" id="KW-0732">Signal</keyword>
<dbReference type="Gene3D" id="2.10.50.10">
    <property type="entry name" value="Tumor Necrosis Factor Receptor, subunit A, domain 2"/>
    <property type="match status" value="1"/>
</dbReference>
<dbReference type="Pfam" id="PF07699">
    <property type="entry name" value="Ephrin_rec_like"/>
    <property type="match status" value="1"/>
</dbReference>
<evidence type="ECO:0000256" key="2">
    <source>
        <dbReference type="ARBA" id="ARBA00022729"/>
    </source>
</evidence>
<dbReference type="InterPro" id="IPR011641">
    <property type="entry name" value="Tyr-kin_ephrin_A/B_rcpt-like"/>
</dbReference>
<keyword evidence="5" id="KW-0812">Transmembrane</keyword>
<dbReference type="PROSITE" id="PS51257">
    <property type="entry name" value="PROKAR_LIPOPROTEIN"/>
    <property type="match status" value="1"/>
</dbReference>
<keyword evidence="5" id="KW-0472">Membrane</keyword>
<dbReference type="InterPro" id="IPR003591">
    <property type="entry name" value="Leu-rich_rpt_typical-subtyp"/>
</dbReference>
<reference evidence="8" key="1">
    <citation type="submission" date="2021-10" db="EMBL/GenBank/DDBJ databases">
        <title>Tropical sea cucumber genome reveals ecological adaptation and Cuvierian tubules defense mechanism.</title>
        <authorList>
            <person name="Chen T."/>
        </authorList>
    </citation>
    <scope>NUCLEOTIDE SEQUENCE</scope>
    <source>
        <strain evidence="8">Nanhai2018</strain>
        <tissue evidence="8">Muscle</tissue>
    </source>
</reference>
<comment type="caution">
    <text evidence="8">The sequence shown here is derived from an EMBL/GenBank/DDBJ whole genome shotgun (WGS) entry which is preliminary data.</text>
</comment>
<dbReference type="InterPro" id="IPR001611">
    <property type="entry name" value="Leu-rich_rpt"/>
</dbReference>
<protein>
    <submittedName>
        <fullName evidence="8">Insulin-like growth factor-binding protein complex acid labile subunit</fullName>
    </submittedName>
</protein>
<dbReference type="FunFam" id="3.80.10.10:FF:000770">
    <property type="entry name" value="Uncharacterized protein"/>
    <property type="match status" value="1"/>
</dbReference>
<evidence type="ECO:0000256" key="4">
    <source>
        <dbReference type="ARBA" id="ARBA00023180"/>
    </source>
</evidence>
<name>A0A9Q1CQF4_HOLLE</name>
<evidence type="ECO:0000256" key="3">
    <source>
        <dbReference type="ARBA" id="ARBA00022737"/>
    </source>
</evidence>
<sequence length="1243" mass="142507">MGLIKWARVIRVMLAFHLASSLAILLLGQCFSSACGAEACGKNGICNCIADNEDKSSFVVLCNVTELEEVPENIPPTVTALSFYRRNITALEKEKILHLTHLKILLLAKNKIRTLQNNIFDTLSQLTRLYLNENRLTQLPTYTFSSLKILTELNLNGNQLKALDEKIFHDLESLRTLSIRDNKVHELPQKIFINSMNLRDLDLSGNNIDSLSVNTFGTLRGLHLLNLTNNKLTSLPNAIFKTTRELKHLYLEHNQLEQLSHLFIEGLSNMEYFYVSSNNIKQLSQGFKFPTGVKYIRMSNNKLVELPQNFLRGTIHLTSFLLDGNEIKVITEEFSSHEHLVQLTLSNNNLQELYKNMATPLYHLYELDLSHNNISAIPESLFSKSGRMKSLSFSSNSIKTMNGTTFCGLKNVHWLYLSRNKISRLPEDIFSTFNLTGTLDLSSNSLTELPANIFQRENQSHALEVLLLQRNNLFSIPAGVFKNLPRLKTICLFYNKIHFLADEIFQGQAINFIYLFGNAISELKNQSFQGQNISQIHLYRNSISCIADNAVSKARDNTTLFLSCDKIDEINPNVSAQIKCVTPTYVPEINVDFNVVNYLRSEGFRCDFIDHLTYKCAACERGTYGNGNDGCSPCPRGGFYQDDIGVTPSKPGELTCKKCTNGTYSNKEKATSAEDCIVCPEGTNKKVHAGFRACPCIDGYARNDRFGPCEPCAEEGVNCSGQDFRTIKPGYFWSWNFNGACLRCYKAFVENLKIENSSYIENHINYTEEIPRVHKCPRQSNCENKLDNINGSCAKGYRGWLCTQCEKQYYSVMNNCIRCPSTLIFLLEVALSVLLCLCVYLVVLMHYKYQKKKKKKIERSIVDILFSRGKILLGFYQVVGEFFTSLNEVKWMGKLYVIGEFISYLELNILKLFVRPQCIKEDLIINPKIEFIFGMSFPLLCVIFASVIYWVKKVWFKYQYPTACITEYQQRFGSKLMTYLVIVLFVTYPPICTTIFQLYPKACQKFCLDVNKLHCVHKLRSDYDIDCTDLTVYHTFAYIATFCYVIFFPTFLLYLLKKYRSQGRLLRYWESCNASKEEHESLIQGKEVHRDQPSWMQFLSESYKQECWYWEIVELTRKVTQTVLITLLGWEHKLTVLLTIGISVLFLTLHARHMPMKSLFEQRLQVMFSLTAILINVLVAGMEFSEKYDNVISNFLILLNVVVIIIIAAEAMFRLVDNLRKIGIHKIVGNIAVGAKKINMKTR</sequence>
<dbReference type="EMBL" id="JAIZAY010000001">
    <property type="protein sequence ID" value="KAJ8049488.1"/>
    <property type="molecule type" value="Genomic_DNA"/>
</dbReference>
<dbReference type="SUPFAM" id="SSF52058">
    <property type="entry name" value="L domain-like"/>
    <property type="match status" value="2"/>
</dbReference>
<feature type="transmembrane region" description="Helical" evidence="5">
    <location>
        <begin position="1036"/>
        <end position="1056"/>
    </location>
</feature>
<feature type="transmembrane region" description="Helical" evidence="5">
    <location>
        <begin position="823"/>
        <end position="849"/>
    </location>
</feature>
<dbReference type="PROSITE" id="PS51450">
    <property type="entry name" value="LRR"/>
    <property type="match status" value="6"/>
</dbReference>
<dbReference type="AlphaFoldDB" id="A0A9Q1CQF4"/>
<feature type="transmembrane region" description="Helical" evidence="5">
    <location>
        <begin position="861"/>
        <end position="879"/>
    </location>
</feature>
<dbReference type="FunFam" id="3.80.10.10:FF:001164">
    <property type="entry name" value="GH01279p"/>
    <property type="match status" value="1"/>
</dbReference>
<feature type="signal peptide" evidence="6">
    <location>
        <begin position="1"/>
        <end position="23"/>
    </location>
</feature>
<keyword evidence="1" id="KW-0433">Leucine-rich repeat</keyword>
<keyword evidence="3" id="KW-0677">Repeat</keyword>
<dbReference type="Proteomes" id="UP001152320">
    <property type="component" value="Chromosome 1"/>
</dbReference>
<feature type="domain" description="Tyrosine-protein kinase ephrin type A/B receptor-like" evidence="7">
    <location>
        <begin position="622"/>
        <end position="676"/>
    </location>
</feature>
<dbReference type="SMART" id="SM00364">
    <property type="entry name" value="LRR_BAC"/>
    <property type="match status" value="10"/>
</dbReference>
<evidence type="ECO:0000256" key="5">
    <source>
        <dbReference type="SAM" id="Phobius"/>
    </source>
</evidence>
<dbReference type="SUPFAM" id="SSF57184">
    <property type="entry name" value="Growth factor receptor domain"/>
    <property type="match status" value="1"/>
</dbReference>
<dbReference type="InterPro" id="IPR050333">
    <property type="entry name" value="SLRP"/>
</dbReference>
<evidence type="ECO:0000256" key="6">
    <source>
        <dbReference type="SAM" id="SignalP"/>
    </source>
</evidence>
<dbReference type="SMART" id="SM00369">
    <property type="entry name" value="LRR_TYP"/>
    <property type="match status" value="14"/>
</dbReference>
<feature type="transmembrane region" description="Helical" evidence="5">
    <location>
        <begin position="976"/>
        <end position="996"/>
    </location>
</feature>
<organism evidence="8 9">
    <name type="scientific">Holothuria leucospilota</name>
    <name type="common">Black long sea cucumber</name>
    <name type="synonym">Mertensiothuria leucospilota</name>
    <dbReference type="NCBI Taxonomy" id="206669"/>
    <lineage>
        <taxon>Eukaryota</taxon>
        <taxon>Metazoa</taxon>
        <taxon>Echinodermata</taxon>
        <taxon>Eleutherozoa</taxon>
        <taxon>Echinozoa</taxon>
        <taxon>Holothuroidea</taxon>
        <taxon>Aspidochirotacea</taxon>
        <taxon>Aspidochirotida</taxon>
        <taxon>Holothuriidae</taxon>
        <taxon>Holothuria</taxon>
    </lineage>
</organism>
<evidence type="ECO:0000259" key="7">
    <source>
        <dbReference type="Pfam" id="PF07699"/>
    </source>
</evidence>
<proteinExistence type="predicted"/>
<keyword evidence="5" id="KW-1133">Transmembrane helix</keyword>
<feature type="chain" id="PRO_5040481131" evidence="6">
    <location>
        <begin position="24"/>
        <end position="1243"/>
    </location>
</feature>
<evidence type="ECO:0000313" key="9">
    <source>
        <dbReference type="Proteomes" id="UP001152320"/>
    </source>
</evidence>
<dbReference type="Pfam" id="PF13855">
    <property type="entry name" value="LRR_8"/>
    <property type="match status" value="4"/>
</dbReference>